<dbReference type="InterPro" id="IPR017853">
    <property type="entry name" value="GH"/>
</dbReference>
<proteinExistence type="predicted"/>
<dbReference type="PANTHER" id="PTHR12631:SF10">
    <property type="entry name" value="BETA-XYLOSIDASE-LIKE PROTEIN-RELATED"/>
    <property type="match status" value="1"/>
</dbReference>
<gene>
    <name evidence="1" type="ORF">QWM81_20305</name>
</gene>
<dbReference type="Proteomes" id="UP001174050">
    <property type="component" value="Unassembled WGS sequence"/>
</dbReference>
<dbReference type="Gene3D" id="3.40.50.2000">
    <property type="entry name" value="Glycogen Phosphorylase B"/>
    <property type="match status" value="1"/>
</dbReference>
<keyword evidence="2" id="KW-1185">Reference proteome</keyword>
<organism evidence="1 2">
    <name type="scientific">Streptomyces ficellus</name>
    <dbReference type="NCBI Taxonomy" id="1977088"/>
    <lineage>
        <taxon>Bacteria</taxon>
        <taxon>Bacillati</taxon>
        <taxon>Actinomycetota</taxon>
        <taxon>Actinomycetes</taxon>
        <taxon>Kitasatosporales</taxon>
        <taxon>Streptomycetaceae</taxon>
        <taxon>Streptomyces</taxon>
    </lineage>
</organism>
<name>A0ABT7ZAA1_9ACTN</name>
<dbReference type="Gene3D" id="3.20.20.80">
    <property type="entry name" value="Glycosidases"/>
    <property type="match status" value="1"/>
</dbReference>
<accession>A0ABT7ZAA1</accession>
<dbReference type="Pfam" id="PF13692">
    <property type="entry name" value="Glyco_trans_1_4"/>
    <property type="match status" value="1"/>
</dbReference>
<dbReference type="SUPFAM" id="SSF51445">
    <property type="entry name" value="(Trans)glycosidases"/>
    <property type="match status" value="1"/>
</dbReference>
<reference evidence="1" key="1">
    <citation type="submission" date="2023-06" db="EMBL/GenBank/DDBJ databases">
        <title>WGS-Sequencing of Streptomyces ficellus isolate 21 collected from sand in Gara Djebilet Iron Mine in Algeria.</title>
        <authorList>
            <person name="Zegers G.P."/>
            <person name="Gomez A."/>
            <person name="Gueddou A."/>
            <person name="Zahara A.F."/>
            <person name="Worth M."/>
            <person name="Sevigny J.L."/>
            <person name="Tisa L."/>
        </authorList>
    </citation>
    <scope>NUCLEOTIDE SEQUENCE</scope>
    <source>
        <strain evidence="1">AS11</strain>
    </source>
</reference>
<evidence type="ECO:0000313" key="1">
    <source>
        <dbReference type="EMBL" id="MDN3296363.1"/>
    </source>
</evidence>
<evidence type="ECO:0000313" key="2">
    <source>
        <dbReference type="Proteomes" id="UP001174050"/>
    </source>
</evidence>
<comment type="caution">
    <text evidence="1">The sequence shown here is derived from an EMBL/GenBank/DDBJ whole genome shotgun (WGS) entry which is preliminary data.</text>
</comment>
<dbReference type="InterPro" id="IPR051923">
    <property type="entry name" value="Glycosyl_Hydrolase_39"/>
</dbReference>
<dbReference type="PANTHER" id="PTHR12631">
    <property type="entry name" value="ALPHA-L-IDURONIDASE"/>
    <property type="match status" value="1"/>
</dbReference>
<protein>
    <submittedName>
        <fullName evidence="1">Family 1 glycosylhydrolase</fullName>
    </submittedName>
</protein>
<dbReference type="EMBL" id="JAUEPL010000032">
    <property type="protein sequence ID" value="MDN3296363.1"/>
    <property type="molecule type" value="Genomic_DNA"/>
</dbReference>
<dbReference type="SUPFAM" id="SSF53756">
    <property type="entry name" value="UDP-Glycosyltransferase/glycogen phosphorylase"/>
    <property type="match status" value="1"/>
</dbReference>
<sequence>MHRDGQADLAPLPPVGRTFVAGFESTYLPMWHVDELDTTGHAAHPQRDIDEVLAAGVRHLRYPLRWQRINPAPGRYDWSETDRALGHLREHGAVPIVDLVHHTSYPDWLTDGFRDRGFADAYVTYAEAVARRYPWLPAYTLFNEPFATLFLAGHEALWPPYDRGVEGFTRLLCSVLPAVTEAARCWARLLPDARHVWVDTGEHHSGTGPGEAHARMANDRRHVVLDLVLGHDLDPERPFLSQLIAAGGERLLHLPALRVDVLGLDYYCHSEWFYDESGARAPSPRPIGLAEVLQQYGDRYGLPMMLSETNIRGLPSDRASWLRYTVEQYELALSRGLPLHGYCWFPQVDSCDWDSLLARPAGRADPVGVVSHGRGGSRRESTFTQVWQAAAAGAPVHDLPAYRFQSPCRQQLAGFLPAMAHWPWQEALPEDHVPPVHVPIEAKEPVVIDVPADPDLVVLSHLRWVWVWQRPQQLVSRLAAARADRGVKTWFVEEPVSGDVPVPQLRREDHGNVVRVWLVVPRAEGRPEFLCFDDPAADDYGRLLAEMLAGEGRPAAPDVWLYTPMALDTARALRPGRVIYDVMDDLAAFLGASPALRRRQGELLRTADIVFTGGRSLHRSVADRRTHDIHCFPSGVDTAHFTRARTLRRPHDRPVAGYVGVIDERLDLDLLRGLSSELPDWTIRMVGPVTKIDPSTVPRAANLHYAGLTPYEELPRELAGFDVALMPFALNEATRSISPTKTLEYLVAGLPVISTRVPDVVADYSDIVHFADTAAGFADACREVVQQSLADRDRHLRPVQHRHEWDVIAASMAALIDKIEPMPPVCPAETTAG</sequence>
<dbReference type="RefSeq" id="WP_290113583.1">
    <property type="nucleotide sequence ID" value="NZ_JAUEPL010000032.1"/>
</dbReference>